<accession>A0A366LSZ1</accession>
<dbReference type="InterPro" id="IPR025161">
    <property type="entry name" value="IS402-like_dom"/>
</dbReference>
<evidence type="ECO:0000259" key="1">
    <source>
        <dbReference type="Pfam" id="PF13340"/>
    </source>
</evidence>
<evidence type="ECO:0000313" key="3">
    <source>
        <dbReference type="Proteomes" id="UP000253303"/>
    </source>
</evidence>
<name>A0A366LSZ1_9ACTN</name>
<dbReference type="Pfam" id="PF13340">
    <property type="entry name" value="DUF4096"/>
    <property type="match status" value="1"/>
</dbReference>
<keyword evidence="3" id="KW-1185">Reference proteome</keyword>
<dbReference type="Proteomes" id="UP000253303">
    <property type="component" value="Unassembled WGS sequence"/>
</dbReference>
<dbReference type="AlphaFoldDB" id="A0A366LSZ1"/>
<feature type="domain" description="Insertion element IS402-like" evidence="1">
    <location>
        <begin position="66"/>
        <end position="141"/>
    </location>
</feature>
<comment type="caution">
    <text evidence="2">The sequence shown here is derived from an EMBL/GenBank/DDBJ whole genome shotgun (WGS) entry which is preliminary data.</text>
</comment>
<gene>
    <name evidence="2" type="ORF">DP939_30620</name>
</gene>
<organism evidence="2 3">
    <name type="scientific">Spongiactinospora rosea</name>
    <dbReference type="NCBI Taxonomy" id="2248750"/>
    <lineage>
        <taxon>Bacteria</taxon>
        <taxon>Bacillati</taxon>
        <taxon>Actinomycetota</taxon>
        <taxon>Actinomycetes</taxon>
        <taxon>Streptosporangiales</taxon>
        <taxon>Streptosporangiaceae</taxon>
        <taxon>Spongiactinospora</taxon>
    </lineage>
</organism>
<protein>
    <recommendedName>
        <fullName evidence="1">Insertion element IS402-like domain-containing protein</fullName>
    </recommendedName>
</protein>
<dbReference type="PANTHER" id="PTHR46637:SF1">
    <property type="entry name" value="BLL5188 PROTEIN"/>
    <property type="match status" value="1"/>
</dbReference>
<proteinExistence type="predicted"/>
<dbReference type="PANTHER" id="PTHR46637">
    <property type="entry name" value="TIS1421-TRANSPOSASE PROTEIN A"/>
    <property type="match status" value="1"/>
</dbReference>
<dbReference type="EMBL" id="QMEY01000017">
    <property type="protein sequence ID" value="RBQ16322.1"/>
    <property type="molecule type" value="Genomic_DNA"/>
</dbReference>
<sequence>MRPTVPVAPVTRMVIDVPPFVDGGRSGAEISPARPSSAYRLTSHLAVQRACSRIAGMEALARRLVPDEMWEVAGSLMPGRRPRRQGGGRAAADARTVLTAVVYVITSGCAWQNLPPAFGVTVPTAHRWFARWTEAGLWRNLCEATAHDPALAEWTRAIRDAAACRVYT</sequence>
<evidence type="ECO:0000313" key="2">
    <source>
        <dbReference type="EMBL" id="RBQ16322.1"/>
    </source>
</evidence>
<reference evidence="2 3" key="1">
    <citation type="submission" date="2018-06" db="EMBL/GenBank/DDBJ databases">
        <title>Sphaerisporangium craniellae sp. nov., isolated from a marine sponge in the South China Sea.</title>
        <authorList>
            <person name="Li L."/>
        </authorList>
    </citation>
    <scope>NUCLEOTIDE SEQUENCE [LARGE SCALE GENOMIC DNA]</scope>
    <source>
        <strain evidence="2 3">LHW63015</strain>
    </source>
</reference>
<dbReference type="InterPro" id="IPR052909">
    <property type="entry name" value="Transposase_6_like"/>
</dbReference>